<protein>
    <submittedName>
        <fullName evidence="1">Uncharacterized protein</fullName>
    </submittedName>
</protein>
<gene>
    <name evidence="1" type="ORF">N7456_002413</name>
</gene>
<evidence type="ECO:0000313" key="1">
    <source>
        <dbReference type="EMBL" id="KAJ5113879.1"/>
    </source>
</evidence>
<accession>A0A9W9KNZ2</accession>
<reference evidence="1" key="2">
    <citation type="journal article" date="2023" name="IMA Fungus">
        <title>Comparative genomic study of the Penicillium genus elucidates a diverse pangenome and 15 lateral gene transfer events.</title>
        <authorList>
            <person name="Petersen C."/>
            <person name="Sorensen T."/>
            <person name="Nielsen M.R."/>
            <person name="Sondergaard T.E."/>
            <person name="Sorensen J.L."/>
            <person name="Fitzpatrick D.A."/>
            <person name="Frisvad J.C."/>
            <person name="Nielsen K.L."/>
        </authorList>
    </citation>
    <scope>NUCLEOTIDE SEQUENCE</scope>
    <source>
        <strain evidence="1">IBT 30069</strain>
    </source>
</reference>
<dbReference type="OrthoDB" id="4177740at2759"/>
<comment type="caution">
    <text evidence="1">The sequence shown here is derived from an EMBL/GenBank/DDBJ whole genome shotgun (WGS) entry which is preliminary data.</text>
</comment>
<dbReference type="EMBL" id="JAPQKH010000002">
    <property type="protein sequence ID" value="KAJ5113879.1"/>
    <property type="molecule type" value="Genomic_DNA"/>
</dbReference>
<sequence length="221" mass="25358">MSKPKLSESPERQGIRETLKNIAIDAEQLGLDSFDPKQLAGLNVRLEHMDMNETSSSKPLYFAPYPDHQLPYAGDQLGGMEKEVGDDRWGREFDRHCYQLADVIQTNIDHSSYHFNEHNFPLAPWTSMEPGDYPYVAMDFGLEYRARYLTYEITDIDDTEHPHVKLIVRQGMDATDSTILRGELIPMVATMVVQSLRKRLLNHIVFPVLKLVPLRLLSLVT</sequence>
<proteinExistence type="predicted"/>
<organism evidence="1 2">
    <name type="scientific">Penicillium angulare</name>
    <dbReference type="NCBI Taxonomy" id="116970"/>
    <lineage>
        <taxon>Eukaryota</taxon>
        <taxon>Fungi</taxon>
        <taxon>Dikarya</taxon>
        <taxon>Ascomycota</taxon>
        <taxon>Pezizomycotina</taxon>
        <taxon>Eurotiomycetes</taxon>
        <taxon>Eurotiomycetidae</taxon>
        <taxon>Eurotiales</taxon>
        <taxon>Aspergillaceae</taxon>
        <taxon>Penicillium</taxon>
    </lineage>
</organism>
<name>A0A9W9KNZ2_9EURO</name>
<reference evidence="1" key="1">
    <citation type="submission" date="2022-11" db="EMBL/GenBank/DDBJ databases">
        <authorList>
            <person name="Petersen C."/>
        </authorList>
    </citation>
    <scope>NUCLEOTIDE SEQUENCE</scope>
    <source>
        <strain evidence="1">IBT 30069</strain>
    </source>
</reference>
<dbReference type="AlphaFoldDB" id="A0A9W9KNZ2"/>
<dbReference type="Proteomes" id="UP001149165">
    <property type="component" value="Unassembled WGS sequence"/>
</dbReference>
<keyword evidence="2" id="KW-1185">Reference proteome</keyword>
<evidence type="ECO:0000313" key="2">
    <source>
        <dbReference type="Proteomes" id="UP001149165"/>
    </source>
</evidence>